<feature type="domain" description="ABC transmembrane type-1" evidence="7">
    <location>
        <begin position="15"/>
        <end position="197"/>
    </location>
</feature>
<evidence type="ECO:0000313" key="8">
    <source>
        <dbReference type="EMBL" id="KAB1656683.1"/>
    </source>
</evidence>
<evidence type="ECO:0000313" key="9">
    <source>
        <dbReference type="Proteomes" id="UP000467240"/>
    </source>
</evidence>
<dbReference type="EMBL" id="WBJZ01000011">
    <property type="protein sequence ID" value="KAB1656683.1"/>
    <property type="molecule type" value="Genomic_DNA"/>
</dbReference>
<dbReference type="SUPFAM" id="SSF161098">
    <property type="entry name" value="MetI-like"/>
    <property type="match status" value="1"/>
</dbReference>
<dbReference type="GO" id="GO:0055085">
    <property type="term" value="P:transmembrane transport"/>
    <property type="evidence" value="ECO:0007669"/>
    <property type="project" value="InterPro"/>
</dbReference>
<gene>
    <name evidence="8" type="ORF">F8O01_09860</name>
</gene>
<keyword evidence="2 6" id="KW-0813">Transport</keyword>
<dbReference type="GO" id="GO:0031460">
    <property type="term" value="P:glycine betaine transport"/>
    <property type="evidence" value="ECO:0007669"/>
    <property type="project" value="TreeGrafter"/>
</dbReference>
<protein>
    <submittedName>
        <fullName evidence="8">ABC transporter permease subunit</fullName>
    </submittedName>
</protein>
<dbReference type="GO" id="GO:0005886">
    <property type="term" value="C:plasma membrane"/>
    <property type="evidence" value="ECO:0007669"/>
    <property type="project" value="UniProtKB-SubCell"/>
</dbReference>
<evidence type="ECO:0000256" key="3">
    <source>
        <dbReference type="ARBA" id="ARBA00022692"/>
    </source>
</evidence>
<dbReference type="Gene3D" id="1.10.3720.10">
    <property type="entry name" value="MetI-like"/>
    <property type="match status" value="1"/>
</dbReference>
<reference evidence="8 9" key="1">
    <citation type="submission" date="2019-09" db="EMBL/GenBank/DDBJ databases">
        <title>Phylogeny of genus Pseudoclavibacter and closely related genus.</title>
        <authorList>
            <person name="Li Y."/>
        </authorList>
    </citation>
    <scope>NUCLEOTIDE SEQUENCE [LARGE SCALE GENOMIC DNA]</scope>
    <source>
        <strain evidence="8 9">DSM 23821</strain>
    </source>
</reference>
<keyword evidence="4 6" id="KW-1133">Transmembrane helix</keyword>
<feature type="transmembrane region" description="Helical" evidence="6">
    <location>
        <begin position="179"/>
        <end position="197"/>
    </location>
</feature>
<dbReference type="Proteomes" id="UP000467240">
    <property type="component" value="Unassembled WGS sequence"/>
</dbReference>
<feature type="transmembrane region" description="Helical" evidence="6">
    <location>
        <begin position="132"/>
        <end position="159"/>
    </location>
</feature>
<feature type="transmembrane region" description="Helical" evidence="6">
    <location>
        <begin position="75"/>
        <end position="96"/>
    </location>
</feature>
<evidence type="ECO:0000256" key="1">
    <source>
        <dbReference type="ARBA" id="ARBA00004141"/>
    </source>
</evidence>
<comment type="subcellular location">
    <subcellularLocation>
        <location evidence="6">Cell membrane</location>
        <topology evidence="6">Multi-pass membrane protein</topology>
    </subcellularLocation>
    <subcellularLocation>
        <location evidence="1">Membrane</location>
        <topology evidence="1">Multi-pass membrane protein</topology>
    </subcellularLocation>
</comment>
<dbReference type="AlphaFoldDB" id="A0A7J5BQX1"/>
<dbReference type="InterPro" id="IPR035906">
    <property type="entry name" value="MetI-like_sf"/>
</dbReference>
<dbReference type="Pfam" id="PF00528">
    <property type="entry name" value="BPD_transp_1"/>
    <property type="match status" value="1"/>
</dbReference>
<feature type="transmembrane region" description="Helical" evidence="6">
    <location>
        <begin position="23"/>
        <end position="41"/>
    </location>
</feature>
<accession>A0A7J5BQX1</accession>
<keyword evidence="5 6" id="KW-0472">Membrane</keyword>
<dbReference type="InterPro" id="IPR051204">
    <property type="entry name" value="ABC_transp_perm/SBD"/>
</dbReference>
<dbReference type="PANTHER" id="PTHR30177">
    <property type="entry name" value="GLYCINE BETAINE/L-PROLINE TRANSPORT SYSTEM PERMEASE PROTEIN PROW"/>
    <property type="match status" value="1"/>
</dbReference>
<dbReference type="InterPro" id="IPR000515">
    <property type="entry name" value="MetI-like"/>
</dbReference>
<evidence type="ECO:0000259" key="7">
    <source>
        <dbReference type="PROSITE" id="PS50928"/>
    </source>
</evidence>
<dbReference type="CDD" id="cd06261">
    <property type="entry name" value="TM_PBP2"/>
    <property type="match status" value="1"/>
</dbReference>
<sequence length="220" mass="23351">MTWILANLGLVGELAVEHLRQCIVPIVLGLVISVPLGWLAQRLPWTRGVVLVVTSLLYTIPSVALFALLPPLLGISYLSELNLTIALTVYAVSLLVRSVVDGLDAVPADVRLSATAVGFGDARRFWTVELPLAFPVILAGLRVAAVSTISLATVGVLIGVRNLGYLFTDGYERRIIGEIAIGIVAVVLLALLIDLALRLAGRLAMPWTAVAARTRAEAAS</sequence>
<dbReference type="PROSITE" id="PS50928">
    <property type="entry name" value="ABC_TM1"/>
    <property type="match status" value="1"/>
</dbReference>
<comment type="caution">
    <text evidence="8">The sequence shown here is derived from an EMBL/GenBank/DDBJ whole genome shotgun (WGS) entry which is preliminary data.</text>
</comment>
<organism evidence="8 9">
    <name type="scientific">Pseudoclavibacter chungangensis</name>
    <dbReference type="NCBI Taxonomy" id="587635"/>
    <lineage>
        <taxon>Bacteria</taxon>
        <taxon>Bacillati</taxon>
        <taxon>Actinomycetota</taxon>
        <taxon>Actinomycetes</taxon>
        <taxon>Micrococcales</taxon>
        <taxon>Microbacteriaceae</taxon>
        <taxon>Pseudoclavibacter</taxon>
    </lineage>
</organism>
<feature type="transmembrane region" description="Helical" evidence="6">
    <location>
        <begin position="48"/>
        <end position="69"/>
    </location>
</feature>
<dbReference type="RefSeq" id="WP_158040697.1">
    <property type="nucleotide sequence ID" value="NZ_JACCFV010000001.1"/>
</dbReference>
<dbReference type="OrthoDB" id="3233284at2"/>
<evidence type="ECO:0000256" key="4">
    <source>
        <dbReference type="ARBA" id="ARBA00022989"/>
    </source>
</evidence>
<keyword evidence="3 6" id="KW-0812">Transmembrane</keyword>
<name>A0A7J5BQX1_9MICO</name>
<dbReference type="PANTHER" id="PTHR30177:SF4">
    <property type="entry name" value="OSMOPROTECTANT IMPORT PERMEASE PROTEIN OSMW"/>
    <property type="match status" value="1"/>
</dbReference>
<comment type="similarity">
    <text evidence="6">Belongs to the binding-protein-dependent transport system permease family.</text>
</comment>
<evidence type="ECO:0000256" key="5">
    <source>
        <dbReference type="ARBA" id="ARBA00023136"/>
    </source>
</evidence>
<evidence type="ECO:0000256" key="2">
    <source>
        <dbReference type="ARBA" id="ARBA00022448"/>
    </source>
</evidence>
<evidence type="ECO:0000256" key="6">
    <source>
        <dbReference type="RuleBase" id="RU363032"/>
    </source>
</evidence>
<proteinExistence type="inferred from homology"/>
<keyword evidence="9" id="KW-1185">Reference proteome</keyword>